<name>A0A7X8XZ52_9BACT</name>
<dbReference type="PANTHER" id="PTHR43095:SF5">
    <property type="entry name" value="XYLULOSE KINASE"/>
    <property type="match status" value="1"/>
</dbReference>
<evidence type="ECO:0000256" key="2">
    <source>
        <dbReference type="ARBA" id="ARBA00022679"/>
    </source>
</evidence>
<evidence type="ECO:0000313" key="6">
    <source>
        <dbReference type="EMBL" id="NLR94834.1"/>
    </source>
</evidence>
<proteinExistence type="inferred from homology"/>
<protein>
    <submittedName>
        <fullName evidence="6">Carbohydrate kinase</fullName>
    </submittedName>
</protein>
<dbReference type="RefSeq" id="WP_168885542.1">
    <property type="nucleotide sequence ID" value="NZ_JABAIL010000015.1"/>
</dbReference>
<dbReference type="InterPro" id="IPR050406">
    <property type="entry name" value="FGGY_Carb_Kinase"/>
</dbReference>
<dbReference type="InterPro" id="IPR018484">
    <property type="entry name" value="FGGY_N"/>
</dbReference>
<evidence type="ECO:0000259" key="5">
    <source>
        <dbReference type="Pfam" id="PF02782"/>
    </source>
</evidence>
<accession>A0A7X8XZ52</accession>
<organism evidence="6 7">
    <name type="scientific">Flammeovirga agarivorans</name>
    <dbReference type="NCBI Taxonomy" id="2726742"/>
    <lineage>
        <taxon>Bacteria</taxon>
        <taxon>Pseudomonadati</taxon>
        <taxon>Bacteroidota</taxon>
        <taxon>Cytophagia</taxon>
        <taxon>Cytophagales</taxon>
        <taxon>Flammeovirgaceae</taxon>
        <taxon>Flammeovirga</taxon>
    </lineage>
</organism>
<dbReference type="InterPro" id="IPR043129">
    <property type="entry name" value="ATPase_NBD"/>
</dbReference>
<dbReference type="Gene3D" id="3.30.420.40">
    <property type="match status" value="2"/>
</dbReference>
<sequence length="499" mass="55051">MQFLGLDIGSSSVKVSVTDEIGKVIVSAQYPEKEMKIDAPQPGFAEQDPEMWWDAIKKAIEQLKKDPAFKGDELGAIGITYQMHGLVIVDNKKEVIRPSIIWCDSRAVEIGQEAFEAIGEANCLKQFMNSPGNFTASKLKWVKENEPENFKKIHKFMLPGDYINMKLTGEINTTISGLSEGILWNFKHNRLNTELLEHYGIPFNLVADYKEVFTEHGKVSSQIALELGIKEGIPVTYKAGDQPNNAFSLNVVNPGEIAATGGTSGVVYGVTDEVKYDPKSRVNPFAHVNHTEDTLRLGVLLCINGTGIANSWLQKNIAGNMDYEAMNVAAVKSPIGAKGVVYLPFGNGAERVLENNNVGAHYLNLDFNRHSTNELIRATQEGIVFSFQYGIEVMQEMGLKPAVIRAGYANMFMSPLFRQTLANITGAPIELLDTDGARGAAIGGAVGVKHFSSLEDAFQSLNVIETIYPNIDEVEETKLAYQNWKKMLLNILDKEPQMV</sequence>
<comment type="caution">
    <text evidence="6">The sequence shown here is derived from an EMBL/GenBank/DDBJ whole genome shotgun (WGS) entry which is preliminary data.</text>
</comment>
<feature type="domain" description="Carbohydrate kinase FGGY N-terminal" evidence="4">
    <location>
        <begin position="4"/>
        <end position="246"/>
    </location>
</feature>
<dbReference type="InterPro" id="IPR000577">
    <property type="entry name" value="Carb_kinase_FGGY"/>
</dbReference>
<keyword evidence="2" id="KW-0808">Transferase</keyword>
<dbReference type="AlphaFoldDB" id="A0A7X8XZ52"/>
<comment type="similarity">
    <text evidence="1">Belongs to the FGGY kinase family.</text>
</comment>
<dbReference type="PIRSF" id="PIRSF000538">
    <property type="entry name" value="GlpK"/>
    <property type="match status" value="1"/>
</dbReference>
<keyword evidence="7" id="KW-1185">Reference proteome</keyword>
<evidence type="ECO:0000259" key="4">
    <source>
        <dbReference type="Pfam" id="PF00370"/>
    </source>
</evidence>
<evidence type="ECO:0000313" key="7">
    <source>
        <dbReference type="Proteomes" id="UP000585050"/>
    </source>
</evidence>
<dbReference type="SUPFAM" id="SSF53067">
    <property type="entry name" value="Actin-like ATPase domain"/>
    <property type="match status" value="2"/>
</dbReference>
<evidence type="ECO:0000256" key="1">
    <source>
        <dbReference type="ARBA" id="ARBA00009156"/>
    </source>
</evidence>
<gene>
    <name evidence="6" type="ORF">HGP29_26750</name>
</gene>
<dbReference type="Proteomes" id="UP000585050">
    <property type="component" value="Unassembled WGS sequence"/>
</dbReference>
<dbReference type="CDD" id="cd07809">
    <property type="entry name" value="ASKHA_NBD_FGGY_BaXK-like"/>
    <property type="match status" value="1"/>
</dbReference>
<dbReference type="InterPro" id="IPR018485">
    <property type="entry name" value="FGGY_C"/>
</dbReference>
<reference evidence="6 7" key="1">
    <citation type="submission" date="2020-04" db="EMBL/GenBank/DDBJ databases">
        <title>Flammeovirga sp. SR4, a novel species isolated from seawater.</title>
        <authorList>
            <person name="Wang X."/>
        </authorList>
    </citation>
    <scope>NUCLEOTIDE SEQUENCE [LARGE SCALE GENOMIC DNA]</scope>
    <source>
        <strain evidence="6 7">SR4</strain>
    </source>
</reference>
<feature type="domain" description="Carbohydrate kinase FGGY C-terminal" evidence="5">
    <location>
        <begin position="258"/>
        <end position="446"/>
    </location>
</feature>
<dbReference type="EMBL" id="JABAIL010000015">
    <property type="protein sequence ID" value="NLR94834.1"/>
    <property type="molecule type" value="Genomic_DNA"/>
</dbReference>
<dbReference type="GO" id="GO:0005975">
    <property type="term" value="P:carbohydrate metabolic process"/>
    <property type="evidence" value="ECO:0007669"/>
    <property type="project" value="InterPro"/>
</dbReference>
<keyword evidence="3 6" id="KW-0418">Kinase</keyword>
<dbReference type="PANTHER" id="PTHR43095">
    <property type="entry name" value="SUGAR KINASE"/>
    <property type="match status" value="1"/>
</dbReference>
<evidence type="ECO:0000256" key="3">
    <source>
        <dbReference type="ARBA" id="ARBA00022777"/>
    </source>
</evidence>
<dbReference type="Pfam" id="PF02782">
    <property type="entry name" value="FGGY_C"/>
    <property type="match status" value="1"/>
</dbReference>
<dbReference type="GO" id="GO:0016301">
    <property type="term" value="F:kinase activity"/>
    <property type="evidence" value="ECO:0007669"/>
    <property type="project" value="UniProtKB-KW"/>
</dbReference>
<dbReference type="Pfam" id="PF00370">
    <property type="entry name" value="FGGY_N"/>
    <property type="match status" value="1"/>
</dbReference>